<evidence type="ECO:0000313" key="2">
    <source>
        <dbReference type="Proteomes" id="UP000828371"/>
    </source>
</evidence>
<protein>
    <submittedName>
        <fullName evidence="1">Uncharacterized protein</fullName>
    </submittedName>
</protein>
<keyword evidence="2" id="KW-1185">Reference proteome</keyword>
<accession>A0AAE8YEF1</accession>
<dbReference type="Proteomes" id="UP000828371">
    <property type="component" value="Segment"/>
</dbReference>
<evidence type="ECO:0000313" key="1">
    <source>
        <dbReference type="EMBL" id="UEP19755.1"/>
    </source>
</evidence>
<organism evidence="1 2">
    <name type="scientific">Klebsiella phage vB_KpnS-VAC113</name>
    <dbReference type="NCBI Taxonomy" id="2866702"/>
    <lineage>
        <taxon>Viruses</taxon>
        <taxon>Duplodnaviria</taxon>
        <taxon>Heunggongvirae</taxon>
        <taxon>Uroviricota</taxon>
        <taxon>Caudoviricetes</taxon>
        <taxon>Drexlerviridae</taxon>
        <taxon>Webervirus</taxon>
        <taxon>Webervirus VAC113</taxon>
    </lineage>
</organism>
<reference evidence="1 2" key="1">
    <citation type="submission" date="2021-07" db="EMBL/GenBank/DDBJ databases">
        <authorList>
            <person name="Bleriot I."/>
            <person name="Blasco L."/>
            <person name="Pacios O."/>
            <person name="Fernandez-Garcia L."/>
            <person name="Ambroa A."/>
            <person name="Lopez M."/>
            <person name="Ortiz-Cartagena C."/>
            <person name="Fernandez-Cuenca F."/>
            <person name="Oteo J."/>
            <person name="Pascual A."/>
            <person name="Martinez-Martinez L."/>
            <person name="Domingo-Calap P."/>
            <person name="Wood T.K."/>
            <person name="Tomas M."/>
        </authorList>
    </citation>
    <scope>NUCLEOTIDE SEQUENCE [LARGE SCALE GENOMIC DNA]</scope>
</reference>
<name>A0AAE8YEF1_9CAUD</name>
<sequence length="73" mass="8682">MKSKPSIAETLLRDYRGMRKSLIHAALYAAIKYCYRSPTSWTCRFKDDSILWFYNGSVMTITKEEALKRWKRV</sequence>
<proteinExistence type="predicted"/>
<dbReference type="EMBL" id="MZ571834">
    <property type="protein sequence ID" value="UEP19755.1"/>
    <property type="molecule type" value="Genomic_DNA"/>
</dbReference>